<reference evidence="12" key="1">
    <citation type="submission" date="2021-06" db="EMBL/GenBank/DDBJ databases">
        <authorList>
            <person name="Hodson N. C."/>
            <person name="Mongue J. A."/>
            <person name="Jaron S. K."/>
        </authorList>
    </citation>
    <scope>NUCLEOTIDE SEQUENCE</scope>
</reference>
<feature type="region of interest" description="Disordered" evidence="10">
    <location>
        <begin position="1245"/>
        <end position="1266"/>
    </location>
</feature>
<keyword evidence="7" id="KW-0067">ATP-binding</keyword>
<feature type="compositionally biased region" description="Basic and acidic residues" evidence="10">
    <location>
        <begin position="235"/>
        <end position="253"/>
    </location>
</feature>
<dbReference type="EMBL" id="CAJVCH010571199">
    <property type="protein sequence ID" value="CAG7836898.1"/>
    <property type="molecule type" value="Genomic_DNA"/>
</dbReference>
<dbReference type="InterPro" id="IPR050588">
    <property type="entry name" value="WNK_Ser-Thr_kinase"/>
</dbReference>
<dbReference type="Pfam" id="PF00069">
    <property type="entry name" value="Pkinase"/>
    <property type="match status" value="1"/>
</dbReference>
<feature type="region of interest" description="Disordered" evidence="10">
    <location>
        <begin position="3013"/>
        <end position="3034"/>
    </location>
</feature>
<feature type="compositionally biased region" description="Polar residues" evidence="10">
    <location>
        <begin position="1245"/>
        <end position="1264"/>
    </location>
</feature>
<evidence type="ECO:0000256" key="8">
    <source>
        <dbReference type="ARBA" id="ARBA00047899"/>
    </source>
</evidence>
<feature type="compositionally biased region" description="Low complexity" evidence="10">
    <location>
        <begin position="2242"/>
        <end position="2263"/>
    </location>
</feature>
<dbReference type="PROSITE" id="PS50011">
    <property type="entry name" value="PROTEIN_KINASE_DOM"/>
    <property type="match status" value="1"/>
</dbReference>
<evidence type="ECO:0000313" key="13">
    <source>
        <dbReference type="Proteomes" id="UP000708208"/>
    </source>
</evidence>
<keyword evidence="3" id="KW-0723">Serine/threonine-protein kinase</keyword>
<feature type="compositionally biased region" description="Polar residues" evidence="10">
    <location>
        <begin position="2434"/>
        <end position="2443"/>
    </location>
</feature>
<comment type="cofactor">
    <cofactor evidence="1">
        <name>Mg(2+)</name>
        <dbReference type="ChEBI" id="CHEBI:18420"/>
    </cofactor>
</comment>
<feature type="region of interest" description="Disordered" evidence="10">
    <location>
        <begin position="87"/>
        <end position="357"/>
    </location>
</feature>
<feature type="compositionally biased region" description="Low complexity" evidence="10">
    <location>
        <begin position="2826"/>
        <end position="2843"/>
    </location>
</feature>
<comment type="catalytic activity">
    <reaction evidence="9">
        <text>L-seryl-[protein] + ATP = O-phospho-L-seryl-[protein] + ADP + H(+)</text>
        <dbReference type="Rhea" id="RHEA:17989"/>
        <dbReference type="Rhea" id="RHEA-COMP:9863"/>
        <dbReference type="Rhea" id="RHEA-COMP:11604"/>
        <dbReference type="ChEBI" id="CHEBI:15378"/>
        <dbReference type="ChEBI" id="CHEBI:29999"/>
        <dbReference type="ChEBI" id="CHEBI:30616"/>
        <dbReference type="ChEBI" id="CHEBI:83421"/>
        <dbReference type="ChEBI" id="CHEBI:456216"/>
        <dbReference type="EC" id="2.7.11.1"/>
    </reaction>
</comment>
<feature type="region of interest" description="Disordered" evidence="10">
    <location>
        <begin position="2242"/>
        <end position="2268"/>
    </location>
</feature>
<feature type="region of interest" description="Disordered" evidence="10">
    <location>
        <begin position="2496"/>
        <end position="2519"/>
    </location>
</feature>
<feature type="compositionally biased region" description="Basic and acidic residues" evidence="10">
    <location>
        <begin position="288"/>
        <end position="305"/>
    </location>
</feature>
<feature type="region of interest" description="Disordered" evidence="10">
    <location>
        <begin position="1545"/>
        <end position="1566"/>
    </location>
</feature>
<evidence type="ECO:0000256" key="5">
    <source>
        <dbReference type="ARBA" id="ARBA00022741"/>
    </source>
</evidence>
<feature type="compositionally biased region" description="Low complexity" evidence="10">
    <location>
        <begin position="1760"/>
        <end position="1771"/>
    </location>
</feature>
<feature type="region of interest" description="Disordered" evidence="10">
    <location>
        <begin position="2185"/>
        <end position="2204"/>
    </location>
</feature>
<evidence type="ECO:0000313" key="12">
    <source>
        <dbReference type="EMBL" id="CAG7836898.1"/>
    </source>
</evidence>
<dbReference type="EC" id="2.7.11.1" evidence="2"/>
<sequence length="3077" mass="336932">MLESLRFVECQVELKYCNPSITYFEKRQSFTEVSKVFVGCLVLNLLNPISFPHGIFPIYRTISSRTIRPRRSYSTLDKPGYDDSCSNDFPPLQVRNHHRSLSPRKSYQGSSDTNILSSSSKTVSTGNLGEIGTKKAVVSSPSVSEKGSGLQGESGKPDKGNTSFSQHKSPKIVRQNGASEELDPSSDVDVESVEADKDRSASTSKGDITPDVRTTRTDGIVRNDSGSRLSSSPGEKQDVEKSEKELESIKEESCSGSGTVVVVNSQEGVGGGGSGPPSSVKMVANTNDSHRKDVEIKLDVEEVKSSESQVKTNNSTVNSNSTNNTHSNNEREKENKDRSDTEEGEEEAVDQSPDGRYLKFDEEIGRGSFKTVYRGLDTQTGVSVAWCELQEKKLSKTERQRFREEAEMLKNLQHPNIVRFYDYWEVMTPKKKYIVLVTELMTSGTLKMYLRRFKKVNLKVLKSWYRQILKGLYFLHSRIPPIIHRDLKCDNIFISGTTGSVKIGDLGLATLKNRSFAKSIIGTPEFMAPEMYEEHYDESVDVYAFGMCMLEMATSEYPYSECTGPAQIYKKVVSGIKPLSFEKIESTEIKEIIEQCIRPTRSERPSVKSMLNHEFFAEDPGLKIELVSKEHAIISENGKVEFRLRVVDPKKRSNKCREDEAIQFEFDIESDNADEVAQEMAKTGLVVEEDSKVIAKLLKSQVVQLLRDREVRRKQHALAEFQQSQTNLNQQHVINSVALGMNVAVPVNVNLHPIEGIPMTNEQVQSILMRDSNAGHFRENLADLQLDSGYVTLQTTNEPHLVQGQLYIQQQVQPQQQLYTPAGYLTPAFQVSPAGAFVPANATNVQGGQSAVYTTSNSSYLGEPGQFSGYQQPQLYVAASYGHGAGQQLVNPTVVVVPQQIGTVPIPIPSLTPLVTAPPTAPAPNPSNISTVPQPANSGTSDNSNDVVGTVVQPSVVGSTDNCLSQHQQQQQQPHQQVYSVVENVVNNTTTLNASANNNVTNFSTSSVTNNQRQDDIITNNNNCNNQTSVVSQPAGTNAGLSQVSNYSGSSTSSKTVNTTEKVQSNPGSDRNLRAELEALLPIQSQQQQSAVGTTNNAPSVQSQHQQAQIASTSSIPHQQQPQLHLQQSLDLVTNEQSEESPVLQPIVQHFQQEIPNQSFIQHTPIENQQVHQHQPHSQQFYPQHFQLQLQPGQTLPVLSSSHVHSQQTVVLPQSQLHQNFQIPQQSSFHQPQPYQLVGQPEQIQSPLPHTNYAQPQLNPSAGQSPAVVNGNAVVSTATPGVVDSCVQQSQLRVDPSGGGGENIQSTEDIGSQKVLEEEKPVHLPSVNNNAGDLDIREAILTIFEATSDTNQYLQKALPIRKVETCSTGQEEIQPQLYTQTCSNPTTASTHPPKGLYEVLQGPPHSAPPASPAAVLSTANNAVVFTAQNSDGDVVTHLPYYVEPGSNNIIINSTSCNGSASSITPSSIKAKASAVKLQLDIASAQRFQQQQVDSLLKQPVVSSIPHSAPCNFAEGHSTEPLLNQVDGLTSNSTDATLVSNSELPAEMAEGERRAEKKVTKRRKTGERGPKLTLLSVSGTIVECQLETGKQKTVTFKFDCEDLVPTDIAKNLVVEDLLSESHSEIFAEMVEDIMRQVKAKPGTMPVVAGGESSVLAISTNNATQPSNQNSNEMQKNNIFSDSTLVQTPFNGSSVPLPSFTTQPFSSASMVNSPSSTGTPTAESADFPENSNPSGKPPMSPLKVSRFQVSVVTEGGSQPNKENNTSNNTSELLPTQQAPVDPNSVVDANISATATSRNDAVGSISSFNNNNAAPLVSAIRKGRFSVVTHKSEDVDDSMSSNVATPTTATACSSSTDLGNITAEMGPPNSNVNPNMTHPTVHSTVNPMIRQPGQFYAAQHYGPSAFVNAVPSLQVLLEANGLQSVDSAQQFYGLVKSPEHHIFSMDGRPSSSTSNLGQQMMMTETLQNQRVQGYRNVTMASHSQSQNQSQGQSEGERLTSSNNSLATLNPSSVVVGSSSLAANSQNVLSQTSVPLQSGAQASVSVLPNPYPTNIEPSGIIRGVQSNNSNWTAATQNMNQPSYQQQLFYPQSASMDNRNLYDSRNSFKTMTPTVSSEGRSAIVAGTNSSLPVSCVASPEIQDKTRTQDYQHQIVYSNKLPQSQVQTSVPQIKPQQMFSPPLATSDPLPMHKAEPQGLNNNFQLSNNNTSSNSFVQVPINFPLRRIRHDSSSQSVADLPSALNEIFSKQQQQQQHQQQSQQERSSSLQRMKSLAKSCADLRHMGSDDSMTSFDYGDADNDLQLLHHQHPGNKPHMIPMTADIPLQRASHQRSCNLNTFDQQFSAMVINSAKPPRPHKLPQEYLSSNIPVGKLQYQTIHSIPERRSTRKSTKHLVQNAPRVSPNSIPTTLPSSYIKSSSISDSDEEFLFAKSNKIPPQCPSNNSSSARVSPTKPMIPRPAHFDDPGRLLKAKLRHTHSLSNLPEVLLNESFKRSQLNFMSPTAASSGKRVPHNTSATPIGMNTQGGNVERSQYESVYHTVHGGNTKYGSSPPVGDNNYSNLSRKDLSNIMYMNDPAEMDDYVLEELDDEELYGEPYSDREAGVGMHQLNSSTVNYQTQSSWRSGSPSSSGYKTMGPYNYATISTASDPGLAKFFRERRQQQQQQMYYYLREDDSDNIDPYGHQMLDFDQEYMSLVERHKFEEDELKRKHHQEVEIFYLRRKSHFAASQSIPQTPNQYYAAPHQVQQPQMVPATIQFNGRSFVAANVHPTGPGQKNGYAPIIVPNSLPLQSQPMQQQMQMLQQQQQNVLHGHPQHSPHSVAIPLTPLMHHHIQQQQQQPHETITSLSPSPSVSPPTVPQGNSPLYEQNLQQQVVGNTIMNQMHPHSNAAELASPGDNGNKSADVSSPDTPTRQPVPSNAVLQHQNMSLIEIPTSYGTIQSPYGTFRPIFAHPGTAVPAYHPAFAGYYVQPASIMAGMQPVLQPQMRMVSTSSNVYSTSSQQVPAQQWSTAIPMQQQPPSLMHQAYPNVDSGTQSRGTGTPTSLVNLSLDYVTSVGSGNNTTVVSSTNNLSQQQHYQSQQRGLPG</sequence>
<feature type="compositionally biased region" description="Low complexity" evidence="10">
    <location>
        <begin position="1042"/>
        <end position="1060"/>
    </location>
</feature>
<feature type="compositionally biased region" description="Low complexity" evidence="10">
    <location>
        <begin position="1978"/>
        <end position="1990"/>
    </location>
</feature>
<feature type="compositionally biased region" description="Polar residues" evidence="10">
    <location>
        <begin position="2889"/>
        <end position="2909"/>
    </location>
</feature>
<dbReference type="SMART" id="SM00220">
    <property type="entry name" value="S_TKc"/>
    <property type="match status" value="1"/>
</dbReference>
<feature type="region of interest" description="Disordered" evidence="10">
    <location>
        <begin position="3052"/>
        <end position="3077"/>
    </location>
</feature>
<feature type="region of interest" description="Disordered" evidence="10">
    <location>
        <begin position="2378"/>
        <end position="2403"/>
    </location>
</feature>
<evidence type="ECO:0000256" key="4">
    <source>
        <dbReference type="ARBA" id="ARBA00022679"/>
    </source>
</evidence>
<dbReference type="PANTHER" id="PTHR13902">
    <property type="entry name" value="SERINE/THREONINE-PROTEIN KINASE WNK WITH NO LYSINE -RELATED"/>
    <property type="match status" value="1"/>
</dbReference>
<protein>
    <recommendedName>
        <fullName evidence="2">non-specific serine/threonine protein kinase</fullName>
        <ecNumber evidence="2">2.7.11.1</ecNumber>
    </recommendedName>
</protein>
<evidence type="ECO:0000256" key="10">
    <source>
        <dbReference type="SAM" id="MobiDB-lite"/>
    </source>
</evidence>
<feature type="compositionally biased region" description="Low complexity" evidence="10">
    <location>
        <begin position="2193"/>
        <end position="2204"/>
    </location>
</feature>
<feature type="compositionally biased region" description="Low complexity" evidence="10">
    <location>
        <begin position="312"/>
        <end position="327"/>
    </location>
</feature>
<feature type="compositionally biased region" description="Low complexity" evidence="10">
    <location>
        <begin position="1841"/>
        <end position="1852"/>
    </location>
</feature>
<feature type="compositionally biased region" description="Polar residues" evidence="10">
    <location>
        <begin position="1745"/>
        <end position="1759"/>
    </location>
</feature>
<dbReference type="Pfam" id="PF24889">
    <property type="entry name" value="CCTL2_WNK"/>
    <property type="match status" value="1"/>
</dbReference>
<feature type="compositionally biased region" description="Polar residues" evidence="10">
    <location>
        <begin position="929"/>
        <end position="946"/>
    </location>
</feature>
<name>A0A8J2LJV4_9HEXA</name>
<dbReference type="OrthoDB" id="4062651at2759"/>
<accession>A0A8J2LJV4</accession>
<feature type="compositionally biased region" description="Polar residues" evidence="10">
    <location>
        <begin position="103"/>
        <end position="127"/>
    </location>
</feature>
<feature type="compositionally biased region" description="Acidic residues" evidence="10">
    <location>
        <begin position="180"/>
        <end position="193"/>
    </location>
</feature>
<feature type="compositionally biased region" description="Basic and acidic residues" evidence="10">
    <location>
        <begin position="328"/>
        <end position="341"/>
    </location>
</feature>
<evidence type="ECO:0000256" key="2">
    <source>
        <dbReference type="ARBA" id="ARBA00012513"/>
    </source>
</evidence>
<keyword evidence="6" id="KW-0418">Kinase</keyword>
<feature type="compositionally biased region" description="Polar residues" evidence="10">
    <location>
        <begin position="2506"/>
        <end position="2519"/>
    </location>
</feature>
<feature type="region of interest" description="Disordered" evidence="10">
    <location>
        <begin position="2823"/>
        <end position="2856"/>
    </location>
</feature>
<comment type="catalytic activity">
    <reaction evidence="8">
        <text>L-threonyl-[protein] + ATP = O-phospho-L-threonyl-[protein] + ADP + H(+)</text>
        <dbReference type="Rhea" id="RHEA:46608"/>
        <dbReference type="Rhea" id="RHEA-COMP:11060"/>
        <dbReference type="Rhea" id="RHEA-COMP:11605"/>
        <dbReference type="ChEBI" id="CHEBI:15378"/>
        <dbReference type="ChEBI" id="CHEBI:30013"/>
        <dbReference type="ChEBI" id="CHEBI:30616"/>
        <dbReference type="ChEBI" id="CHEBI:61977"/>
        <dbReference type="ChEBI" id="CHEBI:456216"/>
        <dbReference type="EC" id="2.7.11.1"/>
    </reaction>
</comment>
<dbReference type="InterPro" id="IPR056865">
    <property type="entry name" value="CCTL2_WNK"/>
</dbReference>
<dbReference type="FunFam" id="1.10.510.10:FF:000006">
    <property type="entry name" value="Serine/threonine-protein kinase WNK1 isoform 2"/>
    <property type="match status" value="1"/>
</dbReference>
<feature type="region of interest" description="Disordered" evidence="10">
    <location>
        <begin position="1085"/>
        <end position="1126"/>
    </location>
</feature>
<evidence type="ECO:0000256" key="3">
    <source>
        <dbReference type="ARBA" id="ARBA00022527"/>
    </source>
</evidence>
<dbReference type="Proteomes" id="UP000708208">
    <property type="component" value="Unassembled WGS sequence"/>
</dbReference>
<gene>
    <name evidence="12" type="ORF">AFUS01_LOCUS46089</name>
</gene>
<keyword evidence="4" id="KW-0808">Transferase</keyword>
<evidence type="ECO:0000256" key="7">
    <source>
        <dbReference type="ARBA" id="ARBA00022840"/>
    </source>
</evidence>
<feature type="region of interest" description="Disordered" evidence="10">
    <location>
        <begin position="2427"/>
        <end position="2457"/>
    </location>
</feature>
<dbReference type="FunFam" id="3.30.200.20:FF:000010">
    <property type="entry name" value="Serine/threonine-protein kinase WNK1 isoform 2"/>
    <property type="match status" value="1"/>
</dbReference>
<feature type="compositionally biased region" description="Polar residues" evidence="10">
    <location>
        <begin position="1027"/>
        <end position="1041"/>
    </location>
</feature>
<feature type="region of interest" description="Disordered" evidence="10">
    <location>
        <begin position="1833"/>
        <end position="1852"/>
    </location>
</feature>
<feature type="region of interest" description="Disordered" evidence="10">
    <location>
        <begin position="917"/>
        <end position="948"/>
    </location>
</feature>
<evidence type="ECO:0000259" key="11">
    <source>
        <dbReference type="PROSITE" id="PS50011"/>
    </source>
</evidence>
<evidence type="ECO:0000256" key="6">
    <source>
        <dbReference type="ARBA" id="ARBA00022777"/>
    </source>
</evidence>
<evidence type="ECO:0000256" key="9">
    <source>
        <dbReference type="ARBA" id="ARBA00048679"/>
    </source>
</evidence>
<dbReference type="CDD" id="cd13983">
    <property type="entry name" value="STKc_WNK"/>
    <property type="match status" value="1"/>
</dbReference>
<feature type="region of interest" description="Disordered" evidence="10">
    <location>
        <begin position="2880"/>
        <end position="2909"/>
    </location>
</feature>
<proteinExistence type="predicted"/>
<feature type="domain" description="Protein kinase" evidence="11">
    <location>
        <begin position="358"/>
        <end position="616"/>
    </location>
</feature>
<dbReference type="InterPro" id="IPR000719">
    <property type="entry name" value="Prot_kinase_dom"/>
</dbReference>
<dbReference type="GO" id="GO:0004674">
    <property type="term" value="F:protein serine/threonine kinase activity"/>
    <property type="evidence" value="ECO:0007669"/>
    <property type="project" value="UniProtKB-KW"/>
</dbReference>
<organism evidence="12 13">
    <name type="scientific">Allacma fusca</name>
    <dbReference type="NCBI Taxonomy" id="39272"/>
    <lineage>
        <taxon>Eukaryota</taxon>
        <taxon>Metazoa</taxon>
        <taxon>Ecdysozoa</taxon>
        <taxon>Arthropoda</taxon>
        <taxon>Hexapoda</taxon>
        <taxon>Collembola</taxon>
        <taxon>Symphypleona</taxon>
        <taxon>Sminthuridae</taxon>
        <taxon>Allacma</taxon>
    </lineage>
</organism>
<feature type="compositionally biased region" description="Polar residues" evidence="10">
    <location>
        <begin position="3022"/>
        <end position="3034"/>
    </location>
</feature>
<dbReference type="GO" id="GO:0005524">
    <property type="term" value="F:ATP binding"/>
    <property type="evidence" value="ECO:0007669"/>
    <property type="project" value="UniProtKB-KW"/>
</dbReference>
<dbReference type="InterPro" id="IPR008271">
    <property type="entry name" value="Ser/Thr_kinase_AS"/>
</dbReference>
<feature type="compositionally biased region" description="Basic and acidic residues" evidence="10">
    <location>
        <begin position="208"/>
        <end position="221"/>
    </location>
</feature>
<feature type="region of interest" description="Disordered" evidence="10">
    <location>
        <begin position="2795"/>
        <end position="2814"/>
    </location>
</feature>
<feature type="region of interest" description="Disordered" evidence="10">
    <location>
        <begin position="1703"/>
        <end position="1781"/>
    </location>
</feature>
<feature type="compositionally biased region" description="Polar residues" evidence="10">
    <location>
        <begin position="1085"/>
        <end position="1116"/>
    </location>
</feature>
<feature type="compositionally biased region" description="Polar residues" evidence="10">
    <location>
        <begin position="224"/>
        <end position="234"/>
    </location>
</feature>
<feature type="compositionally biased region" description="Polar residues" evidence="10">
    <location>
        <begin position="1703"/>
        <end position="1720"/>
    </location>
</feature>
<dbReference type="InterPro" id="IPR024678">
    <property type="entry name" value="Kinase_OSR1/WNK_CCT"/>
</dbReference>
<feature type="region of interest" description="Disordered" evidence="10">
    <location>
        <begin position="1021"/>
        <end position="1070"/>
    </location>
</feature>
<dbReference type="Pfam" id="PF12202">
    <property type="entry name" value="OSR1_C"/>
    <property type="match status" value="1"/>
</dbReference>
<keyword evidence="13" id="KW-1185">Reference proteome</keyword>
<comment type="caution">
    <text evidence="12">The sequence shown here is derived from an EMBL/GenBank/DDBJ whole genome shotgun (WGS) entry which is preliminary data.</text>
</comment>
<dbReference type="PROSITE" id="PS00108">
    <property type="entry name" value="PROTEIN_KINASE_ST"/>
    <property type="match status" value="1"/>
</dbReference>
<feature type="compositionally biased region" description="Low complexity" evidence="10">
    <location>
        <begin position="1117"/>
        <end position="1126"/>
    </location>
</feature>
<keyword evidence="5" id="KW-0547">Nucleotide-binding</keyword>
<feature type="region of interest" description="Disordered" evidence="10">
    <location>
        <begin position="1976"/>
        <end position="2002"/>
    </location>
</feature>
<evidence type="ECO:0000256" key="1">
    <source>
        <dbReference type="ARBA" id="ARBA00001946"/>
    </source>
</evidence>
<feature type="compositionally biased region" description="Low complexity" evidence="10">
    <location>
        <begin position="258"/>
        <end position="267"/>
    </location>
</feature>